<dbReference type="Proteomes" id="UP001431783">
    <property type="component" value="Unassembled WGS sequence"/>
</dbReference>
<evidence type="ECO:0000313" key="3">
    <source>
        <dbReference type="Proteomes" id="UP001431783"/>
    </source>
</evidence>
<accession>A0AAW1TZE9</accession>
<evidence type="ECO:0000313" key="2">
    <source>
        <dbReference type="EMBL" id="KAK9876971.1"/>
    </source>
</evidence>
<keyword evidence="1" id="KW-0732">Signal</keyword>
<comment type="caution">
    <text evidence="2">The sequence shown here is derived from an EMBL/GenBank/DDBJ whole genome shotgun (WGS) entry which is preliminary data.</text>
</comment>
<dbReference type="EMBL" id="JARQZJ010000039">
    <property type="protein sequence ID" value="KAK9876971.1"/>
    <property type="molecule type" value="Genomic_DNA"/>
</dbReference>
<reference evidence="2 3" key="1">
    <citation type="submission" date="2023-03" db="EMBL/GenBank/DDBJ databases">
        <title>Genome insight into feeding habits of ladybird beetles.</title>
        <authorList>
            <person name="Li H.-S."/>
            <person name="Huang Y.-H."/>
            <person name="Pang H."/>
        </authorList>
    </citation>
    <scope>NUCLEOTIDE SEQUENCE [LARGE SCALE GENOMIC DNA]</scope>
    <source>
        <strain evidence="2">SYSU_2023b</strain>
        <tissue evidence="2">Whole body</tissue>
    </source>
</reference>
<name>A0AAW1TZE9_9CUCU</name>
<gene>
    <name evidence="2" type="ORF">WA026_016002</name>
</gene>
<proteinExistence type="predicted"/>
<dbReference type="AlphaFoldDB" id="A0AAW1TZE9"/>
<protein>
    <submittedName>
        <fullName evidence="2">Uncharacterized protein</fullName>
    </submittedName>
</protein>
<evidence type="ECO:0000256" key="1">
    <source>
        <dbReference type="SAM" id="SignalP"/>
    </source>
</evidence>
<organism evidence="2 3">
    <name type="scientific">Henosepilachna vigintioctopunctata</name>
    <dbReference type="NCBI Taxonomy" id="420089"/>
    <lineage>
        <taxon>Eukaryota</taxon>
        <taxon>Metazoa</taxon>
        <taxon>Ecdysozoa</taxon>
        <taxon>Arthropoda</taxon>
        <taxon>Hexapoda</taxon>
        <taxon>Insecta</taxon>
        <taxon>Pterygota</taxon>
        <taxon>Neoptera</taxon>
        <taxon>Endopterygota</taxon>
        <taxon>Coleoptera</taxon>
        <taxon>Polyphaga</taxon>
        <taxon>Cucujiformia</taxon>
        <taxon>Coccinelloidea</taxon>
        <taxon>Coccinellidae</taxon>
        <taxon>Epilachninae</taxon>
        <taxon>Epilachnini</taxon>
        <taxon>Henosepilachna</taxon>
    </lineage>
</organism>
<feature type="signal peptide" evidence="1">
    <location>
        <begin position="1"/>
        <end position="20"/>
    </location>
</feature>
<keyword evidence="3" id="KW-1185">Reference proteome</keyword>
<feature type="chain" id="PRO_5043833708" evidence="1">
    <location>
        <begin position="21"/>
        <end position="109"/>
    </location>
</feature>
<sequence length="109" mass="12760">MMCRLTIFLVLCASCQFVYSRWAPKPPTNNQYDVSDRNSKGVEILIEYLTPEDEEKLRQELFKFQLMESIRKTLGDVQTKSIVHPEVKIEKTFPVKRHCMGPMTMMICV</sequence>